<comment type="caution">
    <text evidence="1">The sequence shown here is derived from an EMBL/GenBank/DDBJ whole genome shotgun (WGS) entry which is preliminary data.</text>
</comment>
<evidence type="ECO:0000313" key="2">
    <source>
        <dbReference type="Proteomes" id="UP001287356"/>
    </source>
</evidence>
<organism evidence="1 2">
    <name type="scientific">Lasiosphaeria ovina</name>
    <dbReference type="NCBI Taxonomy" id="92902"/>
    <lineage>
        <taxon>Eukaryota</taxon>
        <taxon>Fungi</taxon>
        <taxon>Dikarya</taxon>
        <taxon>Ascomycota</taxon>
        <taxon>Pezizomycotina</taxon>
        <taxon>Sordariomycetes</taxon>
        <taxon>Sordariomycetidae</taxon>
        <taxon>Sordariales</taxon>
        <taxon>Lasiosphaeriaceae</taxon>
        <taxon>Lasiosphaeria</taxon>
    </lineage>
</organism>
<protein>
    <submittedName>
        <fullName evidence="1">Uncharacterized protein</fullName>
    </submittedName>
</protein>
<dbReference type="EMBL" id="JAULSN010000001">
    <property type="protein sequence ID" value="KAK3383814.1"/>
    <property type="molecule type" value="Genomic_DNA"/>
</dbReference>
<gene>
    <name evidence="1" type="ORF">B0T24DRAFT_606357</name>
</gene>
<dbReference type="Proteomes" id="UP001287356">
    <property type="component" value="Unassembled WGS sequence"/>
</dbReference>
<reference evidence="1" key="2">
    <citation type="submission" date="2023-06" db="EMBL/GenBank/DDBJ databases">
        <authorList>
            <consortium name="Lawrence Berkeley National Laboratory"/>
            <person name="Haridas S."/>
            <person name="Hensen N."/>
            <person name="Bonometti L."/>
            <person name="Westerberg I."/>
            <person name="Brannstrom I.O."/>
            <person name="Guillou S."/>
            <person name="Cros-Aarteil S."/>
            <person name="Calhoun S."/>
            <person name="Kuo A."/>
            <person name="Mondo S."/>
            <person name="Pangilinan J."/>
            <person name="Riley R."/>
            <person name="Labutti K."/>
            <person name="Andreopoulos B."/>
            <person name="Lipzen A."/>
            <person name="Chen C."/>
            <person name="Yanf M."/>
            <person name="Daum C."/>
            <person name="Ng V."/>
            <person name="Clum A."/>
            <person name="Steindorff A."/>
            <person name="Ohm R."/>
            <person name="Martin F."/>
            <person name="Silar P."/>
            <person name="Natvig D."/>
            <person name="Lalanne C."/>
            <person name="Gautier V."/>
            <person name="Ament-Velasquez S.L."/>
            <person name="Kruys A."/>
            <person name="Hutchinson M.I."/>
            <person name="Powell A.J."/>
            <person name="Barry K."/>
            <person name="Miller A.N."/>
            <person name="Grigoriev I.V."/>
            <person name="Debuchy R."/>
            <person name="Gladieux P."/>
            <person name="Thoren M.H."/>
            <person name="Johannesson H."/>
        </authorList>
    </citation>
    <scope>NUCLEOTIDE SEQUENCE</scope>
    <source>
        <strain evidence="1">CBS 958.72</strain>
    </source>
</reference>
<evidence type="ECO:0000313" key="1">
    <source>
        <dbReference type="EMBL" id="KAK3383814.1"/>
    </source>
</evidence>
<name>A0AAE0TY75_9PEZI</name>
<keyword evidence="2" id="KW-1185">Reference proteome</keyword>
<reference evidence="1" key="1">
    <citation type="journal article" date="2023" name="Mol. Phylogenet. Evol.">
        <title>Genome-scale phylogeny and comparative genomics of the fungal order Sordariales.</title>
        <authorList>
            <person name="Hensen N."/>
            <person name="Bonometti L."/>
            <person name="Westerberg I."/>
            <person name="Brannstrom I.O."/>
            <person name="Guillou S."/>
            <person name="Cros-Aarteil S."/>
            <person name="Calhoun S."/>
            <person name="Haridas S."/>
            <person name="Kuo A."/>
            <person name="Mondo S."/>
            <person name="Pangilinan J."/>
            <person name="Riley R."/>
            <person name="LaButti K."/>
            <person name="Andreopoulos B."/>
            <person name="Lipzen A."/>
            <person name="Chen C."/>
            <person name="Yan M."/>
            <person name="Daum C."/>
            <person name="Ng V."/>
            <person name="Clum A."/>
            <person name="Steindorff A."/>
            <person name="Ohm R.A."/>
            <person name="Martin F."/>
            <person name="Silar P."/>
            <person name="Natvig D.O."/>
            <person name="Lalanne C."/>
            <person name="Gautier V."/>
            <person name="Ament-Velasquez S.L."/>
            <person name="Kruys A."/>
            <person name="Hutchinson M.I."/>
            <person name="Powell A.J."/>
            <person name="Barry K."/>
            <person name="Miller A.N."/>
            <person name="Grigoriev I.V."/>
            <person name="Debuchy R."/>
            <person name="Gladieux P."/>
            <person name="Hiltunen Thoren M."/>
            <person name="Johannesson H."/>
        </authorList>
    </citation>
    <scope>NUCLEOTIDE SEQUENCE</scope>
    <source>
        <strain evidence="1">CBS 958.72</strain>
    </source>
</reference>
<accession>A0AAE0TY75</accession>
<sequence length="125" mass="14131">MKTNLRGFACVVCLSSCRIRTTFCDRLPDRADNCIVLDYAIINCRGTCGLSGALGGPFQPATIQVVARPRGSRILATFARPYGHKRERDSARGVQLCRRLDQSDRESTICSPLWDRREHAFDLRW</sequence>
<proteinExistence type="predicted"/>
<dbReference type="AlphaFoldDB" id="A0AAE0TY75"/>